<comment type="caution">
    <text evidence="2">The sequence shown here is derived from an EMBL/GenBank/DDBJ whole genome shotgun (WGS) entry which is preliminary data.</text>
</comment>
<dbReference type="Pfam" id="PF03478">
    <property type="entry name" value="Beta-prop_KIB1-4"/>
    <property type="match status" value="1"/>
</dbReference>
<sequence>MEELSVSVSDWANITNGVLRSVADKSGSVKDVVRMTAACRSWQACLVDKKINFPVCLKLAETEDSEKRCFYSISKEMFELDLPEIRGGRCWGSPFGWLVTCGIDLEIQLFNPLTRASLPLPSLRTFHDYDNEEWIDRPPEEYCKYYLRKLILCSSPEADCIVVAKYSRYFFAFAKPGDKTWSRIDNVQGQDAIYFKGNLYVSQNNGEIFVCEDLYGAHPTAVQFAPSPPHDFDREYLFDLGGNLCVVARGVLPDDDDNYDEPVETIEFKIFKLDMHTKSWEEIFSLGDKSLFLGNCCTFVVPAADYPGCRPNCIYFTDDITEYYDEKTGATDIGIYDCKNIKLDISKRYEDGEDVGMYLEGLVDRFPNSEDIQHLLLSPLFQPLWIIPYSLT</sequence>
<dbReference type="InterPro" id="IPR005174">
    <property type="entry name" value="KIB1-4_b-propeller"/>
</dbReference>
<evidence type="ECO:0000259" key="1">
    <source>
        <dbReference type="Pfam" id="PF03478"/>
    </source>
</evidence>
<proteinExistence type="predicted"/>
<dbReference type="Proteomes" id="UP001472677">
    <property type="component" value="Unassembled WGS sequence"/>
</dbReference>
<name>A0ABR2C6W3_9ROSI</name>
<feature type="domain" description="KIB1-4 beta-propeller" evidence="1">
    <location>
        <begin position="70"/>
        <end position="337"/>
    </location>
</feature>
<dbReference type="EMBL" id="JBBPBM010000065">
    <property type="protein sequence ID" value="KAK8515153.1"/>
    <property type="molecule type" value="Genomic_DNA"/>
</dbReference>
<accession>A0ABR2C6W3</accession>
<evidence type="ECO:0000313" key="3">
    <source>
        <dbReference type="Proteomes" id="UP001472677"/>
    </source>
</evidence>
<dbReference type="PANTHER" id="PTHR44259:SF107">
    <property type="entry name" value="F-BOX PROTEIN SKIP23-LIKE"/>
    <property type="match status" value="1"/>
</dbReference>
<gene>
    <name evidence="2" type="ORF">V6N12_001312</name>
</gene>
<reference evidence="2 3" key="1">
    <citation type="journal article" date="2024" name="G3 (Bethesda)">
        <title>Genome assembly of Hibiscus sabdariffa L. provides insights into metabolisms of medicinal natural products.</title>
        <authorList>
            <person name="Kim T."/>
        </authorList>
    </citation>
    <scope>NUCLEOTIDE SEQUENCE [LARGE SCALE GENOMIC DNA]</scope>
    <source>
        <strain evidence="2">TK-2024</strain>
        <tissue evidence="2">Old leaves</tissue>
    </source>
</reference>
<evidence type="ECO:0000313" key="2">
    <source>
        <dbReference type="EMBL" id="KAK8515153.1"/>
    </source>
</evidence>
<dbReference type="PANTHER" id="PTHR44259">
    <property type="entry name" value="OS07G0183000 PROTEIN-RELATED"/>
    <property type="match status" value="1"/>
</dbReference>
<organism evidence="2 3">
    <name type="scientific">Hibiscus sabdariffa</name>
    <name type="common">roselle</name>
    <dbReference type="NCBI Taxonomy" id="183260"/>
    <lineage>
        <taxon>Eukaryota</taxon>
        <taxon>Viridiplantae</taxon>
        <taxon>Streptophyta</taxon>
        <taxon>Embryophyta</taxon>
        <taxon>Tracheophyta</taxon>
        <taxon>Spermatophyta</taxon>
        <taxon>Magnoliopsida</taxon>
        <taxon>eudicotyledons</taxon>
        <taxon>Gunneridae</taxon>
        <taxon>Pentapetalae</taxon>
        <taxon>rosids</taxon>
        <taxon>malvids</taxon>
        <taxon>Malvales</taxon>
        <taxon>Malvaceae</taxon>
        <taxon>Malvoideae</taxon>
        <taxon>Hibiscus</taxon>
    </lineage>
</organism>
<keyword evidence="3" id="KW-1185">Reference proteome</keyword>
<dbReference type="InterPro" id="IPR050942">
    <property type="entry name" value="F-box_BR-signaling"/>
</dbReference>
<protein>
    <recommendedName>
        <fullName evidence="1">KIB1-4 beta-propeller domain-containing protein</fullName>
    </recommendedName>
</protein>